<feature type="domain" description="ABC transmembrane type-2" evidence="10">
    <location>
        <begin position="109"/>
        <end position="345"/>
    </location>
</feature>
<feature type="transmembrane region" description="Helical" evidence="9">
    <location>
        <begin position="283"/>
        <end position="302"/>
    </location>
</feature>
<evidence type="ECO:0000256" key="1">
    <source>
        <dbReference type="ARBA" id="ARBA00004429"/>
    </source>
</evidence>
<dbReference type="GO" id="GO:0140359">
    <property type="term" value="F:ABC-type transporter activity"/>
    <property type="evidence" value="ECO:0007669"/>
    <property type="project" value="InterPro"/>
</dbReference>
<dbReference type="Proteomes" id="UP000656804">
    <property type="component" value="Unassembled WGS sequence"/>
</dbReference>
<dbReference type="AlphaFoldDB" id="A0A930UXC0"/>
<name>A0A930UXC0_9ACTN</name>
<feature type="transmembrane region" description="Helical" evidence="9">
    <location>
        <begin position="108"/>
        <end position="129"/>
    </location>
</feature>
<accession>A0A930UXC0</accession>
<dbReference type="EMBL" id="JADIVZ010000003">
    <property type="protein sequence ID" value="MBF4161846.1"/>
    <property type="molecule type" value="Genomic_DNA"/>
</dbReference>
<reference evidence="11" key="1">
    <citation type="submission" date="2020-11" db="EMBL/GenBank/DDBJ databases">
        <title>Nocardioides sp. CBS4Y-1, whole genome shotgun sequence.</title>
        <authorList>
            <person name="Tuo L."/>
        </authorList>
    </citation>
    <scope>NUCLEOTIDE SEQUENCE</scope>
    <source>
        <strain evidence="11">CBS4Y-1</strain>
    </source>
</reference>
<feature type="transmembrane region" description="Helical" evidence="9">
    <location>
        <begin position="323"/>
        <end position="342"/>
    </location>
</feature>
<dbReference type="GO" id="GO:0005886">
    <property type="term" value="C:plasma membrane"/>
    <property type="evidence" value="ECO:0007669"/>
    <property type="project" value="UniProtKB-SubCell"/>
</dbReference>
<keyword evidence="6 9" id="KW-0812">Transmembrane</keyword>
<dbReference type="GO" id="GO:0015920">
    <property type="term" value="P:lipopolysaccharide transport"/>
    <property type="evidence" value="ECO:0007669"/>
    <property type="project" value="TreeGrafter"/>
</dbReference>
<evidence type="ECO:0000256" key="5">
    <source>
        <dbReference type="ARBA" id="ARBA00022519"/>
    </source>
</evidence>
<evidence type="ECO:0000256" key="8">
    <source>
        <dbReference type="ARBA" id="ARBA00023136"/>
    </source>
</evidence>
<evidence type="ECO:0000256" key="4">
    <source>
        <dbReference type="ARBA" id="ARBA00022475"/>
    </source>
</evidence>
<feature type="transmembrane region" description="Helical" evidence="9">
    <location>
        <begin position="220"/>
        <end position="245"/>
    </location>
</feature>
<keyword evidence="8 9" id="KW-0472">Membrane</keyword>
<evidence type="ECO:0000259" key="10">
    <source>
        <dbReference type="PROSITE" id="PS51012"/>
    </source>
</evidence>
<evidence type="ECO:0000313" key="12">
    <source>
        <dbReference type="Proteomes" id="UP000656804"/>
    </source>
</evidence>
<evidence type="ECO:0000256" key="6">
    <source>
        <dbReference type="ARBA" id="ARBA00022692"/>
    </source>
</evidence>
<comment type="caution">
    <text evidence="11">The sequence shown here is derived from an EMBL/GenBank/DDBJ whole genome shotgun (WGS) entry which is preliminary data.</text>
</comment>
<keyword evidence="7 9" id="KW-1133">Transmembrane helix</keyword>
<protein>
    <recommendedName>
        <fullName evidence="9">Transport permease protein</fullName>
    </recommendedName>
</protein>
<dbReference type="PROSITE" id="PS51012">
    <property type="entry name" value="ABC_TM2"/>
    <property type="match status" value="1"/>
</dbReference>
<evidence type="ECO:0000313" key="11">
    <source>
        <dbReference type="EMBL" id="MBF4161846.1"/>
    </source>
</evidence>
<feature type="transmembrane region" description="Helical" evidence="9">
    <location>
        <begin position="141"/>
        <end position="162"/>
    </location>
</feature>
<dbReference type="PANTHER" id="PTHR30413:SF8">
    <property type="entry name" value="TRANSPORT PERMEASE PROTEIN"/>
    <property type="match status" value="1"/>
</dbReference>
<comment type="subcellular location">
    <subcellularLocation>
        <location evidence="1">Cell inner membrane</location>
        <topology evidence="1">Multi-pass membrane protein</topology>
    </subcellularLocation>
    <subcellularLocation>
        <location evidence="9">Cell membrane</location>
        <topology evidence="9">Multi-pass membrane protein</topology>
    </subcellularLocation>
</comment>
<keyword evidence="12" id="KW-1185">Reference proteome</keyword>
<dbReference type="InterPro" id="IPR013525">
    <property type="entry name" value="ABC2_TM"/>
</dbReference>
<evidence type="ECO:0000256" key="3">
    <source>
        <dbReference type="ARBA" id="ARBA00022448"/>
    </source>
</evidence>
<sequence>MSQAPAPEKPAVTSPELEELEAAAAAFGEDDVSPEARAARKAARKVRQRLEIRAERERRAYLDPNRPLVQAPLVPPAATQGLLEVFRRRYLLKLLVRREVNARYSGSFLGLLWSYINPASQFLIYYFLHVLLLGRHATPNFAVHVFCGLVVVHFFTETFNAGTRSIVRNKSLVRKVAVPKEMFPVASMLVSLFHVGPQLLILFGLILIEGFNPDPFVPLALLLGLGIIMCLGTALALIFSVANVYFRDFQSVVSILTNLVRFSVPMIYPYSLVPERFGPAAQYYLWNPLASAVLLVQRAIWYPATGDEQKDALKELPHRLIELGTIMLLLSIVTLFFAQWLFRRLEDRIPERLN</sequence>
<dbReference type="InterPro" id="IPR047817">
    <property type="entry name" value="ABC2_TM_bact-type"/>
</dbReference>
<evidence type="ECO:0000256" key="2">
    <source>
        <dbReference type="ARBA" id="ARBA00007783"/>
    </source>
</evidence>
<proteinExistence type="inferred from homology"/>
<comment type="similarity">
    <text evidence="2 9">Belongs to the ABC-2 integral membrane protein family.</text>
</comment>
<organism evidence="11 12">
    <name type="scientific">Nocardioides acrostichi</name>
    <dbReference type="NCBI Taxonomy" id="2784339"/>
    <lineage>
        <taxon>Bacteria</taxon>
        <taxon>Bacillati</taxon>
        <taxon>Actinomycetota</taxon>
        <taxon>Actinomycetes</taxon>
        <taxon>Propionibacteriales</taxon>
        <taxon>Nocardioidaceae</taxon>
        <taxon>Nocardioides</taxon>
    </lineage>
</organism>
<evidence type="ECO:0000256" key="9">
    <source>
        <dbReference type="RuleBase" id="RU361157"/>
    </source>
</evidence>
<gene>
    <name evidence="11" type="ORF">ISG29_09085</name>
</gene>
<feature type="transmembrane region" description="Helical" evidence="9">
    <location>
        <begin position="183"/>
        <end position="208"/>
    </location>
</feature>
<keyword evidence="4 9" id="KW-1003">Cell membrane</keyword>
<evidence type="ECO:0000256" key="7">
    <source>
        <dbReference type="ARBA" id="ARBA00022989"/>
    </source>
</evidence>
<keyword evidence="3 9" id="KW-0813">Transport</keyword>
<keyword evidence="5" id="KW-0997">Cell inner membrane</keyword>
<dbReference type="PANTHER" id="PTHR30413">
    <property type="entry name" value="INNER MEMBRANE TRANSPORT PERMEASE"/>
    <property type="match status" value="1"/>
</dbReference>
<dbReference type="Pfam" id="PF01061">
    <property type="entry name" value="ABC2_membrane"/>
    <property type="match status" value="1"/>
</dbReference>